<feature type="domain" description="DUF2231" evidence="2">
    <location>
        <begin position="23"/>
        <end position="135"/>
    </location>
</feature>
<feature type="transmembrane region" description="Helical" evidence="1">
    <location>
        <begin position="85"/>
        <end position="104"/>
    </location>
</feature>
<keyword evidence="1" id="KW-0472">Membrane</keyword>
<proteinExistence type="predicted"/>
<protein>
    <submittedName>
        <fullName evidence="3">DUF2231 domain-containing protein</fullName>
    </submittedName>
</protein>
<feature type="transmembrane region" description="Helical" evidence="1">
    <location>
        <begin position="110"/>
        <end position="131"/>
    </location>
</feature>
<evidence type="ECO:0000256" key="1">
    <source>
        <dbReference type="SAM" id="Phobius"/>
    </source>
</evidence>
<organism evidence="3 4">
    <name type="scientific">Paracoccus aurantius</name>
    <dbReference type="NCBI Taxonomy" id="3073814"/>
    <lineage>
        <taxon>Bacteria</taxon>
        <taxon>Pseudomonadati</taxon>
        <taxon>Pseudomonadota</taxon>
        <taxon>Alphaproteobacteria</taxon>
        <taxon>Rhodobacterales</taxon>
        <taxon>Paracoccaceae</taxon>
        <taxon>Paracoccus</taxon>
    </lineage>
</organism>
<reference evidence="4" key="1">
    <citation type="submission" date="2023-07" db="EMBL/GenBank/DDBJ databases">
        <title>Paracoccus sp. MBLB3053 whole genome sequence.</title>
        <authorList>
            <person name="Hwang C.Y."/>
            <person name="Cho E.-S."/>
            <person name="Seo M.-J."/>
        </authorList>
    </citation>
    <scope>NUCLEOTIDE SEQUENCE [LARGE SCALE GENOMIC DNA]</scope>
    <source>
        <strain evidence="4">MBLB3053</strain>
    </source>
</reference>
<feature type="transmembrane region" description="Helical" evidence="1">
    <location>
        <begin position="20"/>
        <end position="40"/>
    </location>
</feature>
<name>A0ABU2HV16_9RHOB</name>
<keyword evidence="4" id="KW-1185">Reference proteome</keyword>
<gene>
    <name evidence="3" type="ORF">RGQ15_15105</name>
</gene>
<accession>A0ABU2HV16</accession>
<comment type="caution">
    <text evidence="3">The sequence shown here is derived from an EMBL/GenBank/DDBJ whole genome shotgun (WGS) entry which is preliminary data.</text>
</comment>
<dbReference type="EMBL" id="JAVQLW010000002">
    <property type="protein sequence ID" value="MDS9468893.1"/>
    <property type="molecule type" value="Genomic_DNA"/>
</dbReference>
<dbReference type="Proteomes" id="UP001269144">
    <property type="component" value="Unassembled WGS sequence"/>
</dbReference>
<dbReference type="Pfam" id="PF09990">
    <property type="entry name" value="DUF2231"/>
    <property type="match status" value="1"/>
</dbReference>
<evidence type="ECO:0000313" key="4">
    <source>
        <dbReference type="Proteomes" id="UP001269144"/>
    </source>
</evidence>
<feature type="transmembrane region" description="Helical" evidence="1">
    <location>
        <begin position="52"/>
        <end position="73"/>
    </location>
</feature>
<keyword evidence="1" id="KW-0812">Transmembrane</keyword>
<evidence type="ECO:0000313" key="3">
    <source>
        <dbReference type="EMBL" id="MDS9468893.1"/>
    </source>
</evidence>
<sequence length="143" mass="15842">MSSWQADLPVPPIRSRLIAVLWAFPIACFSLTLLCDVAYWRSENLLWQNFSSWLLAAGLLCGSMAVLWWLLGLMMGWWGAHWRGMALAVAILIAAFVNSVIHAGDGWTAVVPWGIALSIVTVFLMLASGFLSGRNARRGRRQP</sequence>
<keyword evidence="1" id="KW-1133">Transmembrane helix</keyword>
<evidence type="ECO:0000259" key="2">
    <source>
        <dbReference type="Pfam" id="PF09990"/>
    </source>
</evidence>
<dbReference type="InterPro" id="IPR019251">
    <property type="entry name" value="DUF2231_TM"/>
</dbReference>
<dbReference type="RefSeq" id="WP_311161343.1">
    <property type="nucleotide sequence ID" value="NZ_JAVQLW010000002.1"/>
</dbReference>